<sequence length="275" mass="31448">MKLNLINREKSDIGYSIFRFPDGEVQMILGEFSRKEVVDIECRITNVEELFVLMQTCDILNRHGVMFSISIYYLMSMRMDRVMDFSRPYTLKIVVGILDNLGAFSISVFCPHSEMSLDLFKMTPVTLIRPNTLVYYGANHFRSYQMILPDTGAVKRYRSNGDVPNNIIIGEKVRDVDTGKIVSIKIKNPEALTGEPLLIQDDLCDRGGTFIGLAEAVKEINPEADINIFVCHMVNPKGIKNLSETFNHVWFTNSYKDWKSHCDQFPDNVTQIDIV</sequence>
<reference evidence="7" key="1">
    <citation type="journal article" date="2021" name="Proc. Natl. Acad. Sci. U.S.A.">
        <title>A Catalog of Tens of Thousands of Viruses from Human Metagenomes Reveals Hidden Associations with Chronic Diseases.</title>
        <authorList>
            <person name="Tisza M.J."/>
            <person name="Buck C.B."/>
        </authorList>
    </citation>
    <scope>NUCLEOTIDE SEQUENCE</scope>
    <source>
        <strain evidence="7">Ct8Lf7</strain>
    </source>
</reference>
<dbReference type="EC" id="2.7.6.1" evidence="1"/>
<dbReference type="EMBL" id="BK032511">
    <property type="protein sequence ID" value="DAF44252.1"/>
    <property type="molecule type" value="Genomic_DNA"/>
</dbReference>
<dbReference type="GO" id="GO:0002189">
    <property type="term" value="C:ribose phosphate diphosphokinase complex"/>
    <property type="evidence" value="ECO:0007669"/>
    <property type="project" value="TreeGrafter"/>
</dbReference>
<name>A0A8S5RZP0_9CAUD</name>
<comment type="catalytic activity">
    <reaction evidence="6">
        <text>D-ribose 5-phosphate + ATP = 5-phospho-alpha-D-ribose 1-diphosphate + AMP + H(+)</text>
        <dbReference type="Rhea" id="RHEA:15609"/>
        <dbReference type="ChEBI" id="CHEBI:15378"/>
        <dbReference type="ChEBI" id="CHEBI:30616"/>
        <dbReference type="ChEBI" id="CHEBI:58017"/>
        <dbReference type="ChEBI" id="CHEBI:78346"/>
        <dbReference type="ChEBI" id="CHEBI:456215"/>
        <dbReference type="EC" id="2.7.6.1"/>
    </reaction>
</comment>
<accession>A0A8S5RZP0</accession>
<dbReference type="PANTHER" id="PTHR10210:SF32">
    <property type="entry name" value="RIBOSE-PHOSPHATE PYROPHOSPHOKINASE 2"/>
    <property type="match status" value="1"/>
</dbReference>
<dbReference type="GO" id="GO:0006164">
    <property type="term" value="P:purine nucleotide biosynthetic process"/>
    <property type="evidence" value="ECO:0007669"/>
    <property type="project" value="TreeGrafter"/>
</dbReference>
<keyword evidence="5" id="KW-0067">ATP-binding</keyword>
<protein>
    <recommendedName>
        <fullName evidence="1">ribose-phosphate diphosphokinase</fullName>
        <ecNumber evidence="1">2.7.6.1</ecNumber>
    </recommendedName>
</protein>
<dbReference type="InterPro" id="IPR005946">
    <property type="entry name" value="Rib-P_diPkinase"/>
</dbReference>
<dbReference type="GO" id="GO:0004749">
    <property type="term" value="F:ribose phosphate diphosphokinase activity"/>
    <property type="evidence" value="ECO:0007669"/>
    <property type="project" value="UniProtKB-EC"/>
</dbReference>
<keyword evidence="3" id="KW-0547">Nucleotide-binding</keyword>
<evidence type="ECO:0000256" key="5">
    <source>
        <dbReference type="ARBA" id="ARBA00022840"/>
    </source>
</evidence>
<dbReference type="SUPFAM" id="SSF53271">
    <property type="entry name" value="PRTase-like"/>
    <property type="match status" value="1"/>
</dbReference>
<keyword evidence="4" id="KW-0418">Kinase</keyword>
<proteinExistence type="predicted"/>
<dbReference type="GO" id="GO:0005524">
    <property type="term" value="F:ATP binding"/>
    <property type="evidence" value="ECO:0007669"/>
    <property type="project" value="UniProtKB-KW"/>
</dbReference>
<dbReference type="PANTHER" id="PTHR10210">
    <property type="entry name" value="RIBOSE-PHOSPHATE DIPHOSPHOKINASE FAMILY MEMBER"/>
    <property type="match status" value="1"/>
</dbReference>
<dbReference type="CDD" id="cd06223">
    <property type="entry name" value="PRTases_typeI"/>
    <property type="match status" value="1"/>
</dbReference>
<evidence type="ECO:0000256" key="2">
    <source>
        <dbReference type="ARBA" id="ARBA00022679"/>
    </source>
</evidence>
<organism evidence="7">
    <name type="scientific">Podoviridae sp. ct8Lf7</name>
    <dbReference type="NCBI Taxonomy" id="2827723"/>
    <lineage>
        <taxon>Viruses</taxon>
        <taxon>Duplodnaviria</taxon>
        <taxon>Heunggongvirae</taxon>
        <taxon>Uroviricota</taxon>
        <taxon>Caudoviricetes</taxon>
    </lineage>
</organism>
<evidence type="ECO:0000256" key="3">
    <source>
        <dbReference type="ARBA" id="ARBA00022741"/>
    </source>
</evidence>
<evidence type="ECO:0000256" key="1">
    <source>
        <dbReference type="ARBA" id="ARBA00013247"/>
    </source>
</evidence>
<dbReference type="Gene3D" id="3.40.50.2020">
    <property type="match status" value="2"/>
</dbReference>
<evidence type="ECO:0000313" key="7">
    <source>
        <dbReference type="EMBL" id="DAF44252.1"/>
    </source>
</evidence>
<dbReference type="GO" id="GO:0000287">
    <property type="term" value="F:magnesium ion binding"/>
    <property type="evidence" value="ECO:0007669"/>
    <property type="project" value="InterPro"/>
</dbReference>
<evidence type="ECO:0000256" key="4">
    <source>
        <dbReference type="ARBA" id="ARBA00022777"/>
    </source>
</evidence>
<dbReference type="InterPro" id="IPR029057">
    <property type="entry name" value="PRTase-like"/>
</dbReference>
<dbReference type="GO" id="GO:0006015">
    <property type="term" value="P:5-phosphoribose 1-diphosphate biosynthetic process"/>
    <property type="evidence" value="ECO:0007669"/>
    <property type="project" value="TreeGrafter"/>
</dbReference>
<keyword evidence="2" id="KW-0808">Transferase</keyword>
<evidence type="ECO:0000256" key="6">
    <source>
        <dbReference type="ARBA" id="ARBA00049535"/>
    </source>
</evidence>
<dbReference type="InterPro" id="IPR000836">
    <property type="entry name" value="PRTase_dom"/>
</dbReference>
<dbReference type="GO" id="GO:0016301">
    <property type="term" value="F:kinase activity"/>
    <property type="evidence" value="ECO:0007669"/>
    <property type="project" value="UniProtKB-KW"/>
</dbReference>